<feature type="modified residue" description="N6-(pyridoxal phosphate)lysine" evidence="5">
    <location>
        <position position="60"/>
    </location>
</feature>
<comment type="pathway">
    <text evidence="5 7">Amino-acid biosynthesis; L-lysine biosynthesis via DAP pathway; L-lysine from DL-2,6-diaminopimelate: step 1/1.</text>
</comment>
<accession>A0ABU9VUD8</accession>
<keyword evidence="4 5" id="KW-0456">Lyase</keyword>
<evidence type="ECO:0000256" key="2">
    <source>
        <dbReference type="ARBA" id="ARBA00022793"/>
    </source>
</evidence>
<keyword evidence="5" id="KW-0028">Amino-acid biosynthesis</keyword>
<dbReference type="Pfam" id="PF02784">
    <property type="entry name" value="Orn_Arg_deC_N"/>
    <property type="match status" value="1"/>
</dbReference>
<dbReference type="EMBL" id="JBCITM010000008">
    <property type="protein sequence ID" value="MEN1760613.1"/>
    <property type="molecule type" value="Genomic_DNA"/>
</dbReference>
<comment type="cofactor">
    <cofactor evidence="1 5 7">
        <name>pyridoxal 5'-phosphate</name>
        <dbReference type="ChEBI" id="CHEBI:597326"/>
    </cofactor>
</comment>
<feature type="binding site" evidence="5">
    <location>
        <position position="324"/>
    </location>
    <ligand>
        <name>substrate</name>
    </ligand>
</feature>
<comment type="catalytic activity">
    <reaction evidence="5 7">
        <text>meso-2,6-diaminopimelate + H(+) = L-lysine + CO2</text>
        <dbReference type="Rhea" id="RHEA:15101"/>
        <dbReference type="ChEBI" id="CHEBI:15378"/>
        <dbReference type="ChEBI" id="CHEBI:16526"/>
        <dbReference type="ChEBI" id="CHEBI:32551"/>
        <dbReference type="ChEBI" id="CHEBI:57791"/>
        <dbReference type="EC" id="4.1.1.20"/>
    </reaction>
</comment>
<evidence type="ECO:0000256" key="4">
    <source>
        <dbReference type="ARBA" id="ARBA00023239"/>
    </source>
</evidence>
<feature type="binding site" evidence="5">
    <location>
        <position position="287"/>
    </location>
    <ligand>
        <name>substrate</name>
    </ligand>
</feature>
<dbReference type="InterPro" id="IPR009006">
    <property type="entry name" value="Ala_racemase/Decarboxylase_C"/>
</dbReference>
<dbReference type="GO" id="GO:0008836">
    <property type="term" value="F:diaminopimelate decarboxylase activity"/>
    <property type="evidence" value="ECO:0007669"/>
    <property type="project" value="UniProtKB-EC"/>
</dbReference>
<dbReference type="Proteomes" id="UP001407405">
    <property type="component" value="Unassembled WGS sequence"/>
</dbReference>
<dbReference type="InterPro" id="IPR000183">
    <property type="entry name" value="Orn/DAP/Arg_de-COase"/>
</dbReference>
<feature type="binding site" evidence="5">
    <location>
        <position position="384"/>
    </location>
    <ligand>
        <name>pyridoxal 5'-phosphate</name>
        <dbReference type="ChEBI" id="CHEBI:597326"/>
    </ligand>
</feature>
<dbReference type="SUPFAM" id="SSF51419">
    <property type="entry name" value="PLP-binding barrel"/>
    <property type="match status" value="1"/>
</dbReference>
<dbReference type="PANTHER" id="PTHR43727:SF2">
    <property type="entry name" value="GROUP IV DECARBOXYLASE"/>
    <property type="match status" value="1"/>
</dbReference>
<reference evidence="9 10" key="1">
    <citation type="submission" date="2024-04" db="EMBL/GenBank/DDBJ databases">
        <title>Genome sequencing and metabolic network reconstruction of aminoacids and betaine degradation by Anoxynatronum sibiricum.</title>
        <authorList>
            <person name="Detkova E.N."/>
            <person name="Boltjanskaja Y.V."/>
            <person name="Mardanov A.V."/>
            <person name="Kevbrin V."/>
        </authorList>
    </citation>
    <scope>NUCLEOTIDE SEQUENCE [LARGE SCALE GENOMIC DNA]</scope>
    <source>
        <strain evidence="9 10">Z-7981</strain>
    </source>
</reference>
<evidence type="ECO:0000256" key="6">
    <source>
        <dbReference type="NCBIfam" id="TIGR01048"/>
    </source>
</evidence>
<feature type="binding site" evidence="5">
    <location>
        <begin position="284"/>
        <end position="287"/>
    </location>
    <ligand>
        <name>pyridoxal 5'-phosphate</name>
        <dbReference type="ChEBI" id="CHEBI:597326"/>
    </ligand>
</feature>
<dbReference type="EC" id="4.1.1.20" evidence="5 6"/>
<proteinExistence type="inferred from homology"/>
<evidence type="ECO:0000256" key="3">
    <source>
        <dbReference type="ARBA" id="ARBA00022898"/>
    </source>
</evidence>
<dbReference type="NCBIfam" id="TIGR01048">
    <property type="entry name" value="lysA"/>
    <property type="match status" value="1"/>
</dbReference>
<evidence type="ECO:0000259" key="8">
    <source>
        <dbReference type="Pfam" id="PF02784"/>
    </source>
</evidence>
<keyword evidence="10" id="KW-1185">Reference proteome</keyword>
<dbReference type="InterPro" id="IPR029066">
    <property type="entry name" value="PLP-binding_barrel"/>
</dbReference>
<keyword evidence="3 5" id="KW-0663">Pyridoxal phosphate</keyword>
<evidence type="ECO:0000256" key="5">
    <source>
        <dbReference type="HAMAP-Rule" id="MF_02120"/>
    </source>
</evidence>
<dbReference type="CDD" id="cd06828">
    <property type="entry name" value="PLPDE_III_DapDC"/>
    <property type="match status" value="1"/>
</dbReference>
<dbReference type="PRINTS" id="PR01181">
    <property type="entry name" value="DAPDCRBXLASE"/>
</dbReference>
<dbReference type="PANTHER" id="PTHR43727">
    <property type="entry name" value="DIAMINOPIMELATE DECARBOXYLASE"/>
    <property type="match status" value="1"/>
</dbReference>
<comment type="subunit">
    <text evidence="5">Homodimer.</text>
</comment>
<evidence type="ECO:0000313" key="10">
    <source>
        <dbReference type="Proteomes" id="UP001407405"/>
    </source>
</evidence>
<dbReference type="Gene3D" id="3.20.20.10">
    <property type="entry name" value="Alanine racemase"/>
    <property type="match status" value="1"/>
</dbReference>
<feature type="binding site" evidence="5">
    <location>
        <position position="328"/>
    </location>
    <ligand>
        <name>substrate</name>
    </ligand>
</feature>
<comment type="similarity">
    <text evidence="5">Belongs to the Orn/Lys/Arg decarboxylase class-II family. LysA subfamily.</text>
</comment>
<keyword evidence="5 7" id="KW-0457">Lysine biosynthesis</keyword>
<dbReference type="SUPFAM" id="SSF50621">
    <property type="entry name" value="Alanine racemase C-terminal domain-like"/>
    <property type="match status" value="1"/>
</dbReference>
<dbReference type="InterPro" id="IPR022644">
    <property type="entry name" value="De-COase2_N"/>
</dbReference>
<feature type="binding site" evidence="5">
    <location>
        <position position="242"/>
    </location>
    <ligand>
        <name>pyridoxal 5'-phosphate</name>
        <dbReference type="ChEBI" id="CHEBI:597326"/>
    </ligand>
</feature>
<dbReference type="Gene3D" id="2.40.37.10">
    <property type="entry name" value="Lyase, Ornithine Decarboxylase, Chain A, domain 1"/>
    <property type="match status" value="1"/>
</dbReference>
<keyword evidence="2 5" id="KW-0210">Decarboxylase</keyword>
<feature type="domain" description="Orn/DAP/Arg decarboxylase 2 N-terminal" evidence="8">
    <location>
        <begin position="35"/>
        <end position="290"/>
    </location>
</feature>
<feature type="binding site" evidence="5">
    <location>
        <position position="384"/>
    </location>
    <ligand>
        <name>substrate</name>
    </ligand>
</feature>
<name>A0ABU9VUD8_9CLOT</name>
<evidence type="ECO:0000313" key="9">
    <source>
        <dbReference type="EMBL" id="MEN1760613.1"/>
    </source>
</evidence>
<dbReference type="HAMAP" id="MF_02120">
    <property type="entry name" value="LysA"/>
    <property type="match status" value="1"/>
</dbReference>
<comment type="function">
    <text evidence="5">Specifically catalyzes the decarboxylation of meso-diaminopimelate (meso-DAP) to L-lysine.</text>
</comment>
<sequence>MNNQANNHFHFAGQDMVKLAGTYGTPLYVVSEDLIRQRCRQVKTDFLDQYPGSRAAYASKAFLSMAMCRIIESEGLCLDVVSGGELYTAVQAGFPMERVIFHGNNKSLEELEMAVSHRVGRVVVDHPEEIDMLEAVAAAAGAAMTIQLRVVPEVEGKTHRHIMTGQKDTKFGIPLAPAIIEAAVKKAMESPHLDLAGFHFHIGSNLFEQEVYVAAVERVMTLCRQLQESLGLTVRELNTGGGYGIQYTTEDSPHPASYYTDAIMETVSACADRLKLPVPQVTIEPGRWIVGEAGITLYTVGAVKTIPGVRTYVSVDGGLPDNIRPALYGAVYGAVVANKMDQPCSETVTVAGKCCETGDILIWDLKTPPLERGDVLAVLSTGAYNESMANNYNRLPRPAVVLLTGDQARLMVDRETREDLLMRERRAAEIANGSL</sequence>
<dbReference type="PRINTS" id="PR01179">
    <property type="entry name" value="ODADCRBXLASE"/>
</dbReference>
<dbReference type="RefSeq" id="WP_343185938.1">
    <property type="nucleotide sequence ID" value="NZ_JBCITM010000008.1"/>
</dbReference>
<evidence type="ECO:0000256" key="7">
    <source>
        <dbReference type="RuleBase" id="RU003738"/>
    </source>
</evidence>
<dbReference type="InterPro" id="IPR002986">
    <property type="entry name" value="DAP_deCOOHase_LysA"/>
</dbReference>
<organism evidence="9 10">
    <name type="scientific">Anoxynatronum sibiricum</name>
    <dbReference type="NCBI Taxonomy" id="210623"/>
    <lineage>
        <taxon>Bacteria</taxon>
        <taxon>Bacillati</taxon>
        <taxon>Bacillota</taxon>
        <taxon>Clostridia</taxon>
        <taxon>Eubacteriales</taxon>
        <taxon>Clostridiaceae</taxon>
        <taxon>Anoxynatronum</taxon>
    </lineage>
</organism>
<feature type="binding site" evidence="5">
    <location>
        <position position="356"/>
    </location>
    <ligand>
        <name>substrate</name>
    </ligand>
</feature>
<gene>
    <name evidence="5 9" type="primary">lysA</name>
    <name evidence="9" type="ORF">AAIG11_09025</name>
</gene>
<evidence type="ECO:0000256" key="1">
    <source>
        <dbReference type="ARBA" id="ARBA00001933"/>
    </source>
</evidence>
<comment type="caution">
    <text evidence="9">The sequence shown here is derived from an EMBL/GenBank/DDBJ whole genome shotgun (WGS) entry which is preliminary data.</text>
</comment>
<protein>
    <recommendedName>
        <fullName evidence="5 6">Diaminopimelate decarboxylase</fullName>
        <shortName evidence="5">DAP decarboxylase</shortName>
        <shortName evidence="5">DAPDC</shortName>
        <ecNumber evidence="5 6">4.1.1.20</ecNumber>
    </recommendedName>
</protein>